<reference evidence="2 3" key="1">
    <citation type="submission" date="2022-06" db="EMBL/GenBank/DDBJ databases">
        <title>Draft genome sequence of type strain Streptomyces rubrisoli DSM 42083.</title>
        <authorList>
            <person name="Duangmal K."/>
            <person name="Klaysubun C."/>
        </authorList>
    </citation>
    <scope>NUCLEOTIDE SEQUENCE [LARGE SCALE GENOMIC DNA]</scope>
    <source>
        <strain evidence="2 3">DSM 42083</strain>
    </source>
</reference>
<gene>
    <name evidence="2" type="ORF">NON19_04715</name>
</gene>
<organism evidence="2 3">
    <name type="scientific">Streptantibioticus rubrisoli</name>
    <dbReference type="NCBI Taxonomy" id="1387313"/>
    <lineage>
        <taxon>Bacteria</taxon>
        <taxon>Bacillati</taxon>
        <taxon>Actinomycetota</taxon>
        <taxon>Actinomycetes</taxon>
        <taxon>Kitasatosporales</taxon>
        <taxon>Streptomycetaceae</taxon>
        <taxon>Streptantibioticus</taxon>
    </lineage>
</organism>
<accession>A0ABT1P7J1</accession>
<dbReference type="EMBL" id="JANFNH010000002">
    <property type="protein sequence ID" value="MCQ4041347.1"/>
    <property type="molecule type" value="Genomic_DNA"/>
</dbReference>
<evidence type="ECO:0000313" key="3">
    <source>
        <dbReference type="Proteomes" id="UP001206206"/>
    </source>
</evidence>
<sequence length="66" mass="7418">MAEAAEAMDSWPCRNCGETDPEKVRWSEPEFAVRSDAEGHQTMYIHAALMECATCGTKRREILENG</sequence>
<name>A0ABT1P7J1_9ACTN</name>
<dbReference type="Proteomes" id="UP001206206">
    <property type="component" value="Unassembled WGS sequence"/>
</dbReference>
<evidence type="ECO:0008006" key="4">
    <source>
        <dbReference type="Google" id="ProtNLM"/>
    </source>
</evidence>
<dbReference type="RefSeq" id="WP_255925311.1">
    <property type="nucleotide sequence ID" value="NZ_JANFNH010000002.1"/>
</dbReference>
<evidence type="ECO:0000313" key="2">
    <source>
        <dbReference type="EMBL" id="MCQ4041347.1"/>
    </source>
</evidence>
<proteinExistence type="predicted"/>
<feature type="region of interest" description="Disordered" evidence="1">
    <location>
        <begin position="1"/>
        <end position="20"/>
    </location>
</feature>
<evidence type="ECO:0000256" key="1">
    <source>
        <dbReference type="SAM" id="MobiDB-lite"/>
    </source>
</evidence>
<keyword evidence="3" id="KW-1185">Reference proteome</keyword>
<protein>
    <recommendedName>
        <fullName evidence="4">Small CPxCG-related zinc finger protein</fullName>
    </recommendedName>
</protein>
<comment type="caution">
    <text evidence="2">The sequence shown here is derived from an EMBL/GenBank/DDBJ whole genome shotgun (WGS) entry which is preliminary data.</text>
</comment>